<comment type="caution">
    <text evidence="1">The sequence shown here is derived from an EMBL/GenBank/DDBJ whole genome shotgun (WGS) entry which is preliminary data.</text>
</comment>
<reference evidence="1" key="1">
    <citation type="submission" date="2024-12" db="EMBL/GenBank/DDBJ databases">
        <title>Comparative genomics and development of molecular markers within Purpureocillium lilacinum and among Purpureocillium species.</title>
        <authorList>
            <person name="Yeh Z.-Y."/>
            <person name="Ni N.-T."/>
            <person name="Lo P.-H."/>
            <person name="Mushyakhwo K."/>
            <person name="Lin C.-F."/>
            <person name="Nai Y.-S."/>
        </authorList>
    </citation>
    <scope>NUCLEOTIDE SEQUENCE</scope>
    <source>
        <strain evidence="1">NCHU-NPUST-175</strain>
    </source>
</reference>
<protein>
    <submittedName>
        <fullName evidence="1">Uncharacterized protein</fullName>
    </submittedName>
</protein>
<dbReference type="Proteomes" id="UP001638806">
    <property type="component" value="Unassembled WGS sequence"/>
</dbReference>
<name>A0ACC4DPV8_PURLI</name>
<evidence type="ECO:0000313" key="2">
    <source>
        <dbReference type="Proteomes" id="UP001638806"/>
    </source>
</evidence>
<proteinExistence type="predicted"/>
<dbReference type="EMBL" id="JBGNUJ010000006">
    <property type="protein sequence ID" value="KAL3958420.1"/>
    <property type="molecule type" value="Genomic_DNA"/>
</dbReference>
<evidence type="ECO:0000313" key="1">
    <source>
        <dbReference type="EMBL" id="KAL3958420.1"/>
    </source>
</evidence>
<sequence>MAAGRVLHVQARFVLFPFQQVTLGLRSVPPRVTSYHGPGDLDHKFVDGKGARDLWARSANPVWVLNLAAVPWPTGREHSRWQLPPEGPVDCGLPTGARVELHWAGPAGALPAALHSTPQAPPLNTVCGCWYRGSRATSQRHAAPLNELAAWESANLAGDPSGGPITPLVVQAAPAGKGLPLHPAAARHQPPSRPSPVPPAGHVVLERDAAAVRTRRPEHHGAQHE</sequence>
<accession>A0ACC4DPV8</accession>
<gene>
    <name evidence="1" type="ORF">ACCO45_006582</name>
</gene>
<keyword evidence="2" id="KW-1185">Reference proteome</keyword>
<organism evidence="1 2">
    <name type="scientific">Purpureocillium lilacinum</name>
    <name type="common">Paecilomyces lilacinus</name>
    <dbReference type="NCBI Taxonomy" id="33203"/>
    <lineage>
        <taxon>Eukaryota</taxon>
        <taxon>Fungi</taxon>
        <taxon>Dikarya</taxon>
        <taxon>Ascomycota</taxon>
        <taxon>Pezizomycotina</taxon>
        <taxon>Sordariomycetes</taxon>
        <taxon>Hypocreomycetidae</taxon>
        <taxon>Hypocreales</taxon>
        <taxon>Ophiocordycipitaceae</taxon>
        <taxon>Purpureocillium</taxon>
    </lineage>
</organism>